<gene>
    <name evidence="1" type="ORF">METZ01_LOCUS205207</name>
</gene>
<organism evidence="1">
    <name type="scientific">marine metagenome</name>
    <dbReference type="NCBI Taxonomy" id="408172"/>
    <lineage>
        <taxon>unclassified sequences</taxon>
        <taxon>metagenomes</taxon>
        <taxon>ecological metagenomes</taxon>
    </lineage>
</organism>
<accession>A0A382EQV6</accession>
<evidence type="ECO:0000313" key="1">
    <source>
        <dbReference type="EMBL" id="SVB52353.1"/>
    </source>
</evidence>
<dbReference type="AlphaFoldDB" id="A0A382EQV6"/>
<name>A0A382EQV6_9ZZZZ</name>
<reference evidence="1" key="1">
    <citation type="submission" date="2018-05" db="EMBL/GenBank/DDBJ databases">
        <authorList>
            <person name="Lanie J.A."/>
            <person name="Ng W.-L."/>
            <person name="Kazmierczak K.M."/>
            <person name="Andrzejewski T.M."/>
            <person name="Davidsen T.M."/>
            <person name="Wayne K.J."/>
            <person name="Tettelin H."/>
            <person name="Glass J.I."/>
            <person name="Rusch D."/>
            <person name="Podicherti R."/>
            <person name="Tsui H.-C.T."/>
            <person name="Winkler M.E."/>
        </authorList>
    </citation>
    <scope>NUCLEOTIDE SEQUENCE</scope>
</reference>
<sequence>MDPVFVPVTPRMSAMGMLTRAIRFTTHQSEQAMAGDGVGLCRLLLFPRRKCVPVRASQCKFGV</sequence>
<proteinExistence type="predicted"/>
<dbReference type="EMBL" id="UINC01045510">
    <property type="protein sequence ID" value="SVB52353.1"/>
    <property type="molecule type" value="Genomic_DNA"/>
</dbReference>
<protein>
    <submittedName>
        <fullName evidence="1">Uncharacterized protein</fullName>
    </submittedName>
</protein>